<evidence type="ECO:0008006" key="3">
    <source>
        <dbReference type="Google" id="ProtNLM"/>
    </source>
</evidence>
<dbReference type="EMBL" id="PISE01000040">
    <property type="protein sequence ID" value="PKG22522.1"/>
    <property type="molecule type" value="Genomic_DNA"/>
</dbReference>
<dbReference type="RefSeq" id="WP_101178276.1">
    <property type="nucleotide sequence ID" value="NZ_PISE01000040.1"/>
</dbReference>
<dbReference type="AlphaFoldDB" id="A0A2N0YZ42"/>
<protein>
    <recommendedName>
        <fullName evidence="3">Xylose isomerase</fullName>
    </recommendedName>
</protein>
<evidence type="ECO:0000313" key="2">
    <source>
        <dbReference type="Proteomes" id="UP000233375"/>
    </source>
</evidence>
<comment type="caution">
    <text evidence="1">The sequence shown here is derived from an EMBL/GenBank/DDBJ whole genome shotgun (WGS) entry which is preliminary data.</text>
</comment>
<organism evidence="1 2">
    <name type="scientific">Niallia nealsonii</name>
    <dbReference type="NCBI Taxonomy" id="115979"/>
    <lineage>
        <taxon>Bacteria</taxon>
        <taxon>Bacillati</taxon>
        <taxon>Bacillota</taxon>
        <taxon>Bacilli</taxon>
        <taxon>Bacillales</taxon>
        <taxon>Bacillaceae</taxon>
        <taxon>Niallia</taxon>
    </lineage>
</organism>
<proteinExistence type="predicted"/>
<dbReference type="InterPro" id="IPR036237">
    <property type="entry name" value="Xyl_isomerase-like_sf"/>
</dbReference>
<accession>A0A2N0YZ42</accession>
<dbReference type="Gene3D" id="3.20.20.150">
    <property type="entry name" value="Divalent-metal-dependent TIM barrel enzymes"/>
    <property type="match status" value="1"/>
</dbReference>
<dbReference type="SUPFAM" id="SSF51658">
    <property type="entry name" value="Xylose isomerase-like"/>
    <property type="match status" value="1"/>
</dbReference>
<reference evidence="1 2" key="1">
    <citation type="journal article" date="2003" name="Int. J. Syst. Evol. Microbiol.">
        <title>Bacillus nealsonii sp. nov., isolated from a spacecraft-assembly facility, whose spores are gamma-radiation resistant.</title>
        <authorList>
            <person name="Venkateswaran K."/>
            <person name="Kempf M."/>
            <person name="Chen F."/>
            <person name="Satomi M."/>
            <person name="Nicholson W."/>
            <person name="Kern R."/>
        </authorList>
    </citation>
    <scope>NUCLEOTIDE SEQUENCE [LARGE SCALE GENOMIC DNA]</scope>
    <source>
        <strain evidence="1 2">FO-92</strain>
    </source>
</reference>
<dbReference type="OrthoDB" id="2237247at2"/>
<dbReference type="Proteomes" id="UP000233375">
    <property type="component" value="Unassembled WGS sequence"/>
</dbReference>
<name>A0A2N0YZ42_9BACI</name>
<sequence>MSTIFIPLNAFSNELGLQEDIDFYISIITKSNADGIEIRRELLDLLSIHNEMKKIITSLASYNLKSIYSAPIPLWREDGSLNERSLTTLFEECKLLQATSLKLPLGHFHHENSNLDAFHSLLQKYSTIKLLIENDQTKEGGQIKNLLAFFKETDKKKIPVKMTYDIGNWIYLKEDALHAAALLSPYVAYYHLKHVIQSNNSLITVPISKEDQALWKTVDQHYFSNIPKALEFPLNPIASEINSYIDLVKENEVEREKPLCKP</sequence>
<keyword evidence="2" id="KW-1185">Reference proteome</keyword>
<gene>
    <name evidence="1" type="ORF">CWS01_16500</name>
</gene>
<evidence type="ECO:0000313" key="1">
    <source>
        <dbReference type="EMBL" id="PKG22522.1"/>
    </source>
</evidence>